<protein>
    <submittedName>
        <fullName evidence="2">Uncharacterized protein</fullName>
    </submittedName>
</protein>
<organism evidence="2 3">
    <name type="scientific">Rubripirellula lacrimiformis</name>
    <dbReference type="NCBI Taxonomy" id="1930273"/>
    <lineage>
        <taxon>Bacteria</taxon>
        <taxon>Pseudomonadati</taxon>
        <taxon>Planctomycetota</taxon>
        <taxon>Planctomycetia</taxon>
        <taxon>Pirellulales</taxon>
        <taxon>Pirellulaceae</taxon>
        <taxon>Rubripirellula</taxon>
    </lineage>
</organism>
<reference evidence="2 3" key="1">
    <citation type="submission" date="2019-02" db="EMBL/GenBank/DDBJ databases">
        <title>Deep-cultivation of Planctomycetes and their phenomic and genomic characterization uncovers novel biology.</title>
        <authorList>
            <person name="Wiegand S."/>
            <person name="Jogler M."/>
            <person name="Boedeker C."/>
            <person name="Pinto D."/>
            <person name="Vollmers J."/>
            <person name="Rivas-Marin E."/>
            <person name="Kohn T."/>
            <person name="Peeters S.H."/>
            <person name="Heuer A."/>
            <person name="Rast P."/>
            <person name="Oberbeckmann S."/>
            <person name="Bunk B."/>
            <person name="Jeske O."/>
            <person name="Meyerdierks A."/>
            <person name="Storesund J.E."/>
            <person name="Kallscheuer N."/>
            <person name="Luecker S."/>
            <person name="Lage O.M."/>
            <person name="Pohl T."/>
            <person name="Merkel B.J."/>
            <person name="Hornburger P."/>
            <person name="Mueller R.-W."/>
            <person name="Bruemmer F."/>
            <person name="Labrenz M."/>
            <person name="Spormann A.M."/>
            <person name="Op den Camp H."/>
            <person name="Overmann J."/>
            <person name="Amann R."/>
            <person name="Jetten M.S.M."/>
            <person name="Mascher T."/>
            <person name="Medema M.H."/>
            <person name="Devos D.P."/>
            <person name="Kaster A.-K."/>
            <person name="Ovreas L."/>
            <person name="Rohde M."/>
            <person name="Galperin M.Y."/>
            <person name="Jogler C."/>
        </authorList>
    </citation>
    <scope>NUCLEOTIDE SEQUENCE [LARGE SCALE GENOMIC DNA]</scope>
    <source>
        <strain evidence="2 3">K22_7</strain>
    </source>
</reference>
<evidence type="ECO:0000256" key="1">
    <source>
        <dbReference type="SAM" id="MobiDB-lite"/>
    </source>
</evidence>
<proteinExistence type="predicted"/>
<keyword evidence="3" id="KW-1185">Reference proteome</keyword>
<dbReference type="AlphaFoldDB" id="A0A517NLH2"/>
<dbReference type="EMBL" id="CP036525">
    <property type="protein sequence ID" value="QDT07975.1"/>
    <property type="molecule type" value="Genomic_DNA"/>
</dbReference>
<evidence type="ECO:0000313" key="3">
    <source>
        <dbReference type="Proteomes" id="UP000318538"/>
    </source>
</evidence>
<dbReference type="Proteomes" id="UP000318538">
    <property type="component" value="Chromosome"/>
</dbReference>
<accession>A0A517NLH2</accession>
<sequence>MTFEMEIKQLPAISKDERAEFHSFFETVLGDIDALASNPSGVDKLIATFARNPALPQEARDRYAKLAADRTEARNTKVALLKSVVQKITPLIDACVPANDGTKPNGAFCQETTNSQASPDADPQATSERTKEEVYDEQISPLMCQIIEICKEHKIANLLTFSLDRDADLACTTAMLTDEFEPPAEFLKALDVVRPPTPKPLMMTLDKGDGSKEFVAVL</sequence>
<evidence type="ECO:0000313" key="2">
    <source>
        <dbReference type="EMBL" id="QDT07975.1"/>
    </source>
</evidence>
<name>A0A517NLH2_9BACT</name>
<dbReference type="RefSeq" id="WP_218933646.1">
    <property type="nucleotide sequence ID" value="NZ_CP036525.1"/>
</dbReference>
<dbReference type="KEGG" id="rlc:K227x_64050"/>
<feature type="region of interest" description="Disordered" evidence="1">
    <location>
        <begin position="106"/>
        <end position="134"/>
    </location>
</feature>
<gene>
    <name evidence="2" type="ORF">K227x_64050</name>
</gene>